<sequence length="546" mass="59848">MPKALLLSRPSGVYARFLVPQDLRDSLGSRFVVRALHLPLGDAARLAAARLAMALSNIFKAMRAGGSVDKKELDELLRKAASGELFELTLQGVTLPGGARVERAQIDTPQDARMFADILRSKPAPAEDDGDWMKAARARKRAEAEAKQQQGPSLSEAIDKHVADLSRAKRDPKTLIESRHSLRILLGVVGDIAASQLTVEHVREFLDAVQHWPKNATKRAEYRGLTVRQIVTLSKSNGEPSPKAWTLNKHWDRLAVFVRHLHASGVLDRDPMAGLARMTAHSADVEADSGRPFSHAELQTVFGPAFSGWSAKWPHRYWGVVLGLYSGARVTEVAQLRVVDVCAIEGVWGFVVTPKVEGNKVKNPNSKRFVPLAQPVLDAGFLHYVEEVRAAGHERLFPNLPNSTGLGLGRQLSRQFSSYIKKQGIADPGMGFHAFRHYLITHLDRALTAAGMKQEQRDPAIGRITGHYKPPATTLRAVYVDKDGLPVPPFSEPETLPERVATLKLLVPPVSLPAHVPGQFADQLKRAASVAKRVARQAPKKSKAPA</sequence>
<dbReference type="InterPro" id="IPR010998">
    <property type="entry name" value="Integrase_recombinase_N"/>
</dbReference>
<dbReference type="InterPro" id="IPR002104">
    <property type="entry name" value="Integrase_catalytic"/>
</dbReference>
<dbReference type="AlphaFoldDB" id="A0A4Q8LVH1"/>
<evidence type="ECO:0000256" key="2">
    <source>
        <dbReference type="ARBA" id="ARBA00022908"/>
    </source>
</evidence>
<evidence type="ECO:0000259" key="5">
    <source>
        <dbReference type="PROSITE" id="PS51898"/>
    </source>
</evidence>
<dbReference type="Gene3D" id="1.10.443.10">
    <property type="entry name" value="Intergrase catalytic core"/>
    <property type="match status" value="1"/>
</dbReference>
<accession>A0A4Q8LVH1</accession>
<organism evidence="6 7">
    <name type="scientific">Pseudoxanthomonas winnipegensis</name>
    <dbReference type="NCBI Taxonomy" id="2480810"/>
    <lineage>
        <taxon>Bacteria</taxon>
        <taxon>Pseudomonadati</taxon>
        <taxon>Pseudomonadota</taxon>
        <taxon>Gammaproteobacteria</taxon>
        <taxon>Lysobacterales</taxon>
        <taxon>Lysobacteraceae</taxon>
        <taxon>Pseudoxanthomonas</taxon>
    </lineage>
</organism>
<dbReference type="RefSeq" id="WP_130523300.1">
    <property type="nucleotide sequence ID" value="NZ_SHMF01000002.1"/>
</dbReference>
<proteinExistence type="inferred from homology"/>
<dbReference type="InterPro" id="IPR011010">
    <property type="entry name" value="DNA_brk_join_enz"/>
</dbReference>
<dbReference type="SUPFAM" id="SSF56349">
    <property type="entry name" value="DNA breaking-rejoining enzymes"/>
    <property type="match status" value="1"/>
</dbReference>
<comment type="similarity">
    <text evidence="1">Belongs to the 'phage' integrase family.</text>
</comment>
<dbReference type="GO" id="GO:0006310">
    <property type="term" value="P:DNA recombination"/>
    <property type="evidence" value="ECO:0007669"/>
    <property type="project" value="UniProtKB-KW"/>
</dbReference>
<evidence type="ECO:0000256" key="3">
    <source>
        <dbReference type="ARBA" id="ARBA00023125"/>
    </source>
</evidence>
<dbReference type="PANTHER" id="PTHR30349:SF64">
    <property type="entry name" value="PROPHAGE INTEGRASE INTD-RELATED"/>
    <property type="match status" value="1"/>
</dbReference>
<reference evidence="6 7" key="1">
    <citation type="submission" date="2019-02" db="EMBL/GenBank/DDBJ databases">
        <title>WGS of Pseudoxanthomonas species novum from clinical isolates.</title>
        <authorList>
            <person name="Bernier A.-M."/>
            <person name="Bernard K."/>
            <person name="Vachon A."/>
        </authorList>
    </citation>
    <scope>NUCLEOTIDE SEQUENCE [LARGE SCALE GENOMIC DNA]</scope>
    <source>
        <strain evidence="6 7">NML140781</strain>
    </source>
</reference>
<evidence type="ECO:0000256" key="1">
    <source>
        <dbReference type="ARBA" id="ARBA00008857"/>
    </source>
</evidence>
<dbReference type="PROSITE" id="PS51898">
    <property type="entry name" value="TYR_RECOMBINASE"/>
    <property type="match status" value="1"/>
</dbReference>
<gene>
    <name evidence="6" type="ORF">EA656_07580</name>
</gene>
<feature type="domain" description="Tyr recombinase" evidence="5">
    <location>
        <begin position="288"/>
        <end position="492"/>
    </location>
</feature>
<dbReference type="GO" id="GO:0015074">
    <property type="term" value="P:DNA integration"/>
    <property type="evidence" value="ECO:0007669"/>
    <property type="project" value="UniProtKB-KW"/>
</dbReference>
<dbReference type="GO" id="GO:0003677">
    <property type="term" value="F:DNA binding"/>
    <property type="evidence" value="ECO:0007669"/>
    <property type="project" value="UniProtKB-KW"/>
</dbReference>
<dbReference type="InterPro" id="IPR050090">
    <property type="entry name" value="Tyrosine_recombinase_XerCD"/>
</dbReference>
<dbReference type="EMBL" id="SHMF01000002">
    <property type="protein sequence ID" value="TAA35544.1"/>
    <property type="molecule type" value="Genomic_DNA"/>
</dbReference>
<name>A0A4Q8LVH1_9GAMM</name>
<keyword evidence="3" id="KW-0238">DNA-binding</keyword>
<dbReference type="Gene3D" id="1.10.150.130">
    <property type="match status" value="1"/>
</dbReference>
<keyword evidence="2" id="KW-0229">DNA integration</keyword>
<evidence type="ECO:0000313" key="6">
    <source>
        <dbReference type="EMBL" id="TAA35544.1"/>
    </source>
</evidence>
<dbReference type="PANTHER" id="PTHR30349">
    <property type="entry name" value="PHAGE INTEGRASE-RELATED"/>
    <property type="match status" value="1"/>
</dbReference>
<protein>
    <submittedName>
        <fullName evidence="6">Site-specific integrase</fullName>
    </submittedName>
</protein>
<evidence type="ECO:0000256" key="4">
    <source>
        <dbReference type="ARBA" id="ARBA00023172"/>
    </source>
</evidence>
<keyword evidence="4" id="KW-0233">DNA recombination</keyword>
<evidence type="ECO:0000313" key="7">
    <source>
        <dbReference type="Proteomes" id="UP000292087"/>
    </source>
</evidence>
<comment type="caution">
    <text evidence="6">The sequence shown here is derived from an EMBL/GenBank/DDBJ whole genome shotgun (WGS) entry which is preliminary data.</text>
</comment>
<dbReference type="InterPro" id="IPR013762">
    <property type="entry name" value="Integrase-like_cat_sf"/>
</dbReference>
<dbReference type="CDD" id="cd01184">
    <property type="entry name" value="INT_C_like_1"/>
    <property type="match status" value="1"/>
</dbReference>
<dbReference type="Proteomes" id="UP000292087">
    <property type="component" value="Unassembled WGS sequence"/>
</dbReference>